<evidence type="ECO:0000313" key="1">
    <source>
        <dbReference type="EMBL" id="JAP27784.1"/>
    </source>
</evidence>
<name>A0A0V0I5R6_SOLCH</name>
<organism evidence="1">
    <name type="scientific">Solanum chacoense</name>
    <name type="common">Chaco potato</name>
    <dbReference type="NCBI Taxonomy" id="4108"/>
    <lineage>
        <taxon>Eukaryota</taxon>
        <taxon>Viridiplantae</taxon>
        <taxon>Streptophyta</taxon>
        <taxon>Embryophyta</taxon>
        <taxon>Tracheophyta</taxon>
        <taxon>Spermatophyta</taxon>
        <taxon>Magnoliopsida</taxon>
        <taxon>eudicotyledons</taxon>
        <taxon>Gunneridae</taxon>
        <taxon>Pentapetalae</taxon>
        <taxon>asterids</taxon>
        <taxon>lamiids</taxon>
        <taxon>Solanales</taxon>
        <taxon>Solanaceae</taxon>
        <taxon>Solanoideae</taxon>
        <taxon>Solaneae</taxon>
        <taxon>Solanum</taxon>
    </lineage>
</organism>
<proteinExistence type="predicted"/>
<accession>A0A0V0I5R6</accession>
<dbReference type="EMBL" id="GEDG01010801">
    <property type="protein sequence ID" value="JAP27784.1"/>
    <property type="molecule type" value="Transcribed_RNA"/>
</dbReference>
<protein>
    <submittedName>
        <fullName evidence="1">Putative ovule protein</fullName>
    </submittedName>
</protein>
<sequence length="99" mass="11483">MTGRSEIQRVAYFFNTIEQFNGPEVGQDTLWWKGNKNGQFKVSNAYWWMNQTPQCISNWPWKGSWKNKIPQSGLLYLVASQGSSSYPRQSNEERDATLS</sequence>
<dbReference type="AlphaFoldDB" id="A0A0V0I5R6"/>
<reference evidence="1" key="1">
    <citation type="submission" date="2015-12" db="EMBL/GenBank/DDBJ databases">
        <title>Gene expression during late stages of embryo sac development: a critical building block for successful pollen-pistil interactions.</title>
        <authorList>
            <person name="Liu Y."/>
            <person name="Joly V."/>
            <person name="Sabar M."/>
            <person name="Matton D.P."/>
        </authorList>
    </citation>
    <scope>NUCLEOTIDE SEQUENCE</scope>
</reference>